<dbReference type="SUPFAM" id="SSF53474">
    <property type="entry name" value="alpha/beta-Hydrolases"/>
    <property type="match status" value="1"/>
</dbReference>
<dbReference type="PANTHER" id="PTHR31934">
    <property type="entry name" value="ALPHA/BETA-HYDROLASES SUPERFAMILY PROTEIN"/>
    <property type="match status" value="1"/>
</dbReference>
<proteinExistence type="predicted"/>
<reference evidence="2" key="1">
    <citation type="submission" date="2020-06" db="EMBL/GenBank/DDBJ databases">
        <authorList>
            <person name="Li T."/>
            <person name="Hu X."/>
            <person name="Zhang T."/>
            <person name="Song X."/>
            <person name="Zhang H."/>
            <person name="Dai N."/>
            <person name="Sheng W."/>
            <person name="Hou X."/>
            <person name="Wei L."/>
        </authorList>
    </citation>
    <scope>NUCLEOTIDE SEQUENCE</scope>
    <source>
        <strain evidence="2">3651</strain>
        <tissue evidence="2">Leaf</tissue>
    </source>
</reference>
<organism evidence="2 3">
    <name type="scientific">Sesamum alatum</name>
    <dbReference type="NCBI Taxonomy" id="300844"/>
    <lineage>
        <taxon>Eukaryota</taxon>
        <taxon>Viridiplantae</taxon>
        <taxon>Streptophyta</taxon>
        <taxon>Embryophyta</taxon>
        <taxon>Tracheophyta</taxon>
        <taxon>Spermatophyta</taxon>
        <taxon>Magnoliopsida</taxon>
        <taxon>eudicotyledons</taxon>
        <taxon>Gunneridae</taxon>
        <taxon>Pentapetalae</taxon>
        <taxon>asterids</taxon>
        <taxon>lamiids</taxon>
        <taxon>Lamiales</taxon>
        <taxon>Pedaliaceae</taxon>
        <taxon>Sesamum</taxon>
    </lineage>
</organism>
<keyword evidence="3" id="KW-1185">Reference proteome</keyword>
<gene>
    <name evidence="2" type="ORF">Salat_1167500</name>
</gene>
<sequence length="202" mass="22647">MPTGPSSVDLPGSAVRVPVQHPTRRHSPITHQEGVKNRRPFSGMDAIRRPLVRSSLVALSFTDLVLGAFFCTRYLSLVRCRTYEPRSFQQPWTSLFREHRNKLKMGLTCYIVKIHSEALNKNAKKIKEYIEEMYWGSKKQVLLLGLSKGGVDVAAALPMYWDELKDKVAGLALAQSPYGGSPIASDILREGQLGVFEDMEKA</sequence>
<evidence type="ECO:0000256" key="1">
    <source>
        <dbReference type="SAM" id="MobiDB-lite"/>
    </source>
</evidence>
<accession>A0AAE1YEN1</accession>
<dbReference type="PANTHER" id="PTHR31934:SF6">
    <property type="entry name" value="ALPHA_BETA-HYDROLASES SUPERFAMILY PROTEIN"/>
    <property type="match status" value="1"/>
</dbReference>
<evidence type="ECO:0000313" key="3">
    <source>
        <dbReference type="Proteomes" id="UP001293254"/>
    </source>
</evidence>
<comment type="caution">
    <text evidence="2">The sequence shown here is derived from an EMBL/GenBank/DDBJ whole genome shotgun (WGS) entry which is preliminary data.</text>
</comment>
<dbReference type="EMBL" id="JACGWO010000004">
    <property type="protein sequence ID" value="KAK4428677.1"/>
    <property type="molecule type" value="Genomic_DNA"/>
</dbReference>
<feature type="region of interest" description="Disordered" evidence="1">
    <location>
        <begin position="1"/>
        <end position="35"/>
    </location>
</feature>
<evidence type="ECO:0000313" key="2">
    <source>
        <dbReference type="EMBL" id="KAK4428677.1"/>
    </source>
</evidence>
<dbReference type="Proteomes" id="UP001293254">
    <property type="component" value="Unassembled WGS sequence"/>
</dbReference>
<dbReference type="Gene3D" id="3.40.50.1820">
    <property type="entry name" value="alpha/beta hydrolase"/>
    <property type="match status" value="1"/>
</dbReference>
<name>A0AAE1YEN1_9LAMI</name>
<dbReference type="InterPro" id="IPR029058">
    <property type="entry name" value="AB_hydrolase_fold"/>
</dbReference>
<dbReference type="AlphaFoldDB" id="A0AAE1YEN1"/>
<protein>
    <submittedName>
        <fullName evidence="2">Uncharacterized protein</fullName>
    </submittedName>
</protein>
<reference evidence="2" key="2">
    <citation type="journal article" date="2024" name="Plant">
        <title>Genomic evolution and insights into agronomic trait innovations of Sesamum species.</title>
        <authorList>
            <person name="Miao H."/>
            <person name="Wang L."/>
            <person name="Qu L."/>
            <person name="Liu H."/>
            <person name="Sun Y."/>
            <person name="Le M."/>
            <person name="Wang Q."/>
            <person name="Wei S."/>
            <person name="Zheng Y."/>
            <person name="Lin W."/>
            <person name="Duan Y."/>
            <person name="Cao H."/>
            <person name="Xiong S."/>
            <person name="Wang X."/>
            <person name="Wei L."/>
            <person name="Li C."/>
            <person name="Ma Q."/>
            <person name="Ju M."/>
            <person name="Zhao R."/>
            <person name="Li G."/>
            <person name="Mu C."/>
            <person name="Tian Q."/>
            <person name="Mei H."/>
            <person name="Zhang T."/>
            <person name="Gao T."/>
            <person name="Zhang H."/>
        </authorList>
    </citation>
    <scope>NUCLEOTIDE SEQUENCE</scope>
    <source>
        <strain evidence="2">3651</strain>
    </source>
</reference>